<dbReference type="EnsemblMetazoa" id="GBRI023681-RA">
    <property type="protein sequence ID" value="GBRI023681-PA"/>
    <property type="gene ID" value="GBRI023681"/>
</dbReference>
<dbReference type="AlphaFoldDB" id="A0A1A9WL91"/>
<dbReference type="InterPro" id="IPR036188">
    <property type="entry name" value="FAD/NAD-bd_sf"/>
</dbReference>
<dbReference type="Proteomes" id="UP000091820">
    <property type="component" value="Unassembled WGS sequence"/>
</dbReference>
<keyword evidence="3" id="KW-1185">Reference proteome</keyword>
<dbReference type="STRING" id="37001.A0A1A9WL91"/>
<evidence type="ECO:0000259" key="1">
    <source>
        <dbReference type="Pfam" id="PF01593"/>
    </source>
</evidence>
<dbReference type="Gene3D" id="3.90.660.10">
    <property type="match status" value="1"/>
</dbReference>
<organism evidence="2 3">
    <name type="scientific">Glossina brevipalpis</name>
    <dbReference type="NCBI Taxonomy" id="37001"/>
    <lineage>
        <taxon>Eukaryota</taxon>
        <taxon>Metazoa</taxon>
        <taxon>Ecdysozoa</taxon>
        <taxon>Arthropoda</taxon>
        <taxon>Hexapoda</taxon>
        <taxon>Insecta</taxon>
        <taxon>Pterygota</taxon>
        <taxon>Neoptera</taxon>
        <taxon>Endopterygota</taxon>
        <taxon>Diptera</taxon>
        <taxon>Brachycera</taxon>
        <taxon>Muscomorpha</taxon>
        <taxon>Hippoboscoidea</taxon>
        <taxon>Glossinidae</taxon>
        <taxon>Glossina</taxon>
    </lineage>
</organism>
<dbReference type="GO" id="GO:0046592">
    <property type="term" value="F:polyamine oxidase activity"/>
    <property type="evidence" value="ECO:0007669"/>
    <property type="project" value="TreeGrafter"/>
</dbReference>
<accession>A0A1A9WL91</accession>
<reference evidence="3" key="1">
    <citation type="submission" date="2014-03" db="EMBL/GenBank/DDBJ databases">
        <authorList>
            <person name="Aksoy S."/>
            <person name="Warren W."/>
            <person name="Wilson R.K."/>
        </authorList>
    </citation>
    <scope>NUCLEOTIDE SEQUENCE [LARGE SCALE GENOMIC DNA]</scope>
    <source>
        <strain evidence="3">IAEA</strain>
    </source>
</reference>
<dbReference type="SUPFAM" id="SSF54373">
    <property type="entry name" value="FAD-linked reductases, C-terminal domain"/>
    <property type="match status" value="1"/>
</dbReference>
<protein>
    <recommendedName>
        <fullName evidence="1">Amine oxidase domain-containing protein</fullName>
    </recommendedName>
</protein>
<dbReference type="VEuPathDB" id="VectorBase:GBRI023681"/>
<dbReference type="PANTHER" id="PTHR10742">
    <property type="entry name" value="FLAVIN MONOAMINE OXIDASE"/>
    <property type="match status" value="1"/>
</dbReference>
<sequence>MPEKATTPITARVLIIGAGPSGIAAAASLVEAGFQNVSITEAENRIGGRIHTISFGDNVVDMGAQWCHGEKNNAVYETLKTTDNIDLLEHSPDNRKFVKLLRSNREVVNDEVADVLKTIMFESVPSKDDNLKSYKGSAGAHYVETFWSEYDKLSKEIDLTVAKEFFEHWKKNLLLVDSADNLFELAASSKADYWDCEGDNLLNWKDKGFRSILNVLMKTDDYNENLGLLKDKVKLNRKVTKIEWTHKDKIKITLFNGKIIMVDHVICTIPLGVLKANYEYMFKPALPLSKVRAIEGLKLGTVSKFFFEFENAFQLDDWHGFVCLWLEEDLKKLRETKFFWLEGVIGFFKVPHQPRLLQGWLAGTHVRYAETLSEEEVLKALMWLIRKFISFPIPDPIDFKRTQWYSNKNFRGTYSYRTLYADELLTGAWDLAEPLIDSQGRPLVQFAGEATHNHYFGTVHGAMETGWREAKRLIDYYQKQSENKHA</sequence>
<name>A0A1A9WL91_9MUSC</name>
<evidence type="ECO:0000313" key="3">
    <source>
        <dbReference type="Proteomes" id="UP000091820"/>
    </source>
</evidence>
<dbReference type="Gene3D" id="3.50.50.60">
    <property type="entry name" value="FAD/NAD(P)-binding domain"/>
    <property type="match status" value="1"/>
</dbReference>
<feature type="domain" description="Amine oxidase" evidence="1">
    <location>
        <begin position="21"/>
        <end position="474"/>
    </location>
</feature>
<proteinExistence type="predicted"/>
<dbReference type="PRINTS" id="PR00419">
    <property type="entry name" value="ADXRDTASE"/>
</dbReference>
<dbReference type="Pfam" id="PF01593">
    <property type="entry name" value="Amino_oxidase"/>
    <property type="match status" value="1"/>
</dbReference>
<dbReference type="InterPro" id="IPR002937">
    <property type="entry name" value="Amino_oxidase"/>
</dbReference>
<dbReference type="PANTHER" id="PTHR10742:SF398">
    <property type="entry name" value="AMINE OXIDASE DOMAIN-CONTAINING PROTEIN-RELATED"/>
    <property type="match status" value="1"/>
</dbReference>
<dbReference type="SUPFAM" id="SSF51905">
    <property type="entry name" value="FAD/NAD(P)-binding domain"/>
    <property type="match status" value="1"/>
</dbReference>
<dbReference type="InterPro" id="IPR050281">
    <property type="entry name" value="Flavin_monoamine_oxidase"/>
</dbReference>
<evidence type="ECO:0000313" key="2">
    <source>
        <dbReference type="EnsemblMetazoa" id="GBRI023681-PA"/>
    </source>
</evidence>
<reference evidence="2" key="2">
    <citation type="submission" date="2020-05" db="UniProtKB">
        <authorList>
            <consortium name="EnsemblMetazoa"/>
        </authorList>
    </citation>
    <scope>IDENTIFICATION</scope>
    <source>
        <strain evidence="2">IAEA</strain>
    </source>
</reference>